<proteinExistence type="predicted"/>
<dbReference type="AlphaFoldDB" id="A0AAN0S2G9"/>
<name>A0AAN0S2G9_9ENTR</name>
<evidence type="ECO:0008006" key="5">
    <source>
        <dbReference type="Google" id="ProtNLM"/>
    </source>
</evidence>
<dbReference type="PROSITE" id="PS51257">
    <property type="entry name" value="PROKAR_LIPOPROTEIN"/>
    <property type="match status" value="1"/>
</dbReference>
<evidence type="ECO:0000256" key="2">
    <source>
        <dbReference type="SAM" id="SignalP"/>
    </source>
</evidence>
<feature type="signal peptide" evidence="2">
    <location>
        <begin position="1"/>
        <end position="19"/>
    </location>
</feature>
<sequence length="144" mass="16067">MKKFLFLLLLPLLTGCATLVGNNDATVYIDSTPKSAAFAIFDGKGDIAAQGITPQSVTLKKTDGSYFGKKSYTLTLKHEGYYSTSLPLETRLSRWYLFGNIIFFGVPGWLIVDPFFGGMYTLKQENLHLLLRACQPGPYRYMCS</sequence>
<keyword evidence="1" id="KW-0472">Membrane</keyword>
<feature type="chain" id="PRO_5042890894" description="PEGA domain-containing protein" evidence="2">
    <location>
        <begin position="20"/>
        <end position="144"/>
    </location>
</feature>
<organism evidence="3 4">
    <name type="scientific">Cedecea neteri</name>
    <dbReference type="NCBI Taxonomy" id="158822"/>
    <lineage>
        <taxon>Bacteria</taxon>
        <taxon>Pseudomonadati</taxon>
        <taxon>Pseudomonadota</taxon>
        <taxon>Gammaproteobacteria</taxon>
        <taxon>Enterobacterales</taxon>
        <taxon>Enterobacteriaceae</taxon>
        <taxon>Cedecea</taxon>
    </lineage>
</organism>
<feature type="transmembrane region" description="Helical" evidence="1">
    <location>
        <begin position="95"/>
        <end position="122"/>
    </location>
</feature>
<dbReference type="KEGG" id="cem:LH23_03960"/>
<dbReference type="Proteomes" id="UP000029516">
    <property type="component" value="Chromosome"/>
</dbReference>
<keyword evidence="2" id="KW-0732">Signal</keyword>
<reference evidence="3 4" key="1">
    <citation type="submission" date="2014-09" db="EMBL/GenBank/DDBJ databases">
        <authorList>
            <person name="Chan K.-G."/>
        </authorList>
    </citation>
    <scope>NUCLEOTIDE SEQUENCE [LARGE SCALE GENOMIC DNA]</scope>
    <source>
        <strain evidence="3 4">M006</strain>
    </source>
</reference>
<keyword evidence="1" id="KW-1133">Transmembrane helix</keyword>
<gene>
    <name evidence="3" type="ORF">LH23_03960</name>
</gene>
<protein>
    <recommendedName>
        <fullName evidence="5">PEGA domain-containing protein</fullName>
    </recommendedName>
</protein>
<dbReference type="RefSeq" id="WP_039288527.1">
    <property type="nucleotide sequence ID" value="NZ_CP009458.1"/>
</dbReference>
<dbReference type="EMBL" id="CP009458">
    <property type="protein sequence ID" value="AIR59835.1"/>
    <property type="molecule type" value="Genomic_DNA"/>
</dbReference>
<evidence type="ECO:0000313" key="4">
    <source>
        <dbReference type="Proteomes" id="UP000029516"/>
    </source>
</evidence>
<evidence type="ECO:0000313" key="3">
    <source>
        <dbReference type="EMBL" id="AIR59835.1"/>
    </source>
</evidence>
<keyword evidence="1" id="KW-0812">Transmembrane</keyword>
<evidence type="ECO:0000256" key="1">
    <source>
        <dbReference type="SAM" id="Phobius"/>
    </source>
</evidence>
<accession>A0AAN0S2G9</accession>